<accession>A0ACC0HTC8</accession>
<reference evidence="1 2" key="1">
    <citation type="journal article" date="2022" name="Plant J.">
        <title>Chromosome-level genome of Camellia lanceoleosa provides a valuable resource for understanding genome evolution and self-incompatibility.</title>
        <authorList>
            <person name="Gong W."/>
            <person name="Xiao S."/>
            <person name="Wang L."/>
            <person name="Liao Z."/>
            <person name="Chang Y."/>
            <person name="Mo W."/>
            <person name="Hu G."/>
            <person name="Li W."/>
            <person name="Zhao G."/>
            <person name="Zhu H."/>
            <person name="Hu X."/>
            <person name="Ji K."/>
            <person name="Xiang X."/>
            <person name="Song Q."/>
            <person name="Yuan D."/>
            <person name="Jin S."/>
            <person name="Zhang L."/>
        </authorList>
    </citation>
    <scope>NUCLEOTIDE SEQUENCE [LARGE SCALE GENOMIC DNA]</scope>
    <source>
        <strain evidence="1">SQ_2022a</strain>
    </source>
</reference>
<dbReference type="Proteomes" id="UP001060215">
    <property type="component" value="Chromosome 4"/>
</dbReference>
<evidence type="ECO:0000313" key="1">
    <source>
        <dbReference type="EMBL" id="KAI8015321.1"/>
    </source>
</evidence>
<name>A0ACC0HTC8_9ERIC</name>
<organism evidence="1 2">
    <name type="scientific">Camellia lanceoleosa</name>
    <dbReference type="NCBI Taxonomy" id="1840588"/>
    <lineage>
        <taxon>Eukaryota</taxon>
        <taxon>Viridiplantae</taxon>
        <taxon>Streptophyta</taxon>
        <taxon>Embryophyta</taxon>
        <taxon>Tracheophyta</taxon>
        <taxon>Spermatophyta</taxon>
        <taxon>Magnoliopsida</taxon>
        <taxon>eudicotyledons</taxon>
        <taxon>Gunneridae</taxon>
        <taxon>Pentapetalae</taxon>
        <taxon>asterids</taxon>
        <taxon>Ericales</taxon>
        <taxon>Theaceae</taxon>
        <taxon>Camellia</taxon>
    </lineage>
</organism>
<gene>
    <name evidence="1" type="ORF">LOK49_LG05G00332</name>
</gene>
<keyword evidence="2" id="KW-1185">Reference proteome</keyword>
<evidence type="ECO:0000313" key="2">
    <source>
        <dbReference type="Proteomes" id="UP001060215"/>
    </source>
</evidence>
<proteinExistence type="predicted"/>
<protein>
    <submittedName>
        <fullName evidence="1">Uncharacterized protein</fullName>
    </submittedName>
</protein>
<dbReference type="EMBL" id="CM045761">
    <property type="protein sequence ID" value="KAI8015321.1"/>
    <property type="molecule type" value="Genomic_DNA"/>
</dbReference>
<sequence>MIRGQFGCAELESPPIGCRSKLRVMKSPELLYRVNPSKKATEVPGWLCMDSVRGGSWCISFDSSEGDDHQPVLFSWHLLDKKGRARNCESENSIWIEPKWIQPSSSIAWTE</sequence>
<comment type="caution">
    <text evidence="1">The sequence shown here is derived from an EMBL/GenBank/DDBJ whole genome shotgun (WGS) entry which is preliminary data.</text>
</comment>